<proteinExistence type="predicted"/>
<organism evidence="2">
    <name type="scientific">Timema bartmani</name>
    <dbReference type="NCBI Taxonomy" id="61472"/>
    <lineage>
        <taxon>Eukaryota</taxon>
        <taxon>Metazoa</taxon>
        <taxon>Ecdysozoa</taxon>
        <taxon>Arthropoda</taxon>
        <taxon>Hexapoda</taxon>
        <taxon>Insecta</taxon>
        <taxon>Pterygota</taxon>
        <taxon>Neoptera</taxon>
        <taxon>Polyneoptera</taxon>
        <taxon>Phasmatodea</taxon>
        <taxon>Timematodea</taxon>
        <taxon>Timematoidea</taxon>
        <taxon>Timematidae</taxon>
        <taxon>Timema</taxon>
    </lineage>
</organism>
<reference evidence="2" key="1">
    <citation type="submission" date="2020-11" db="EMBL/GenBank/DDBJ databases">
        <authorList>
            <person name="Tran Van P."/>
        </authorList>
    </citation>
    <scope>NUCLEOTIDE SEQUENCE</scope>
</reference>
<dbReference type="InterPro" id="IPR049080">
    <property type="entry name" value="MOV-10-like_beta-barrel"/>
</dbReference>
<evidence type="ECO:0000313" key="2">
    <source>
        <dbReference type="EMBL" id="CAD7451276.1"/>
    </source>
</evidence>
<dbReference type="AlphaFoldDB" id="A0A7R9FEN8"/>
<protein>
    <recommendedName>
        <fullName evidence="1">Helicase MOV-10-like beta-barrel domain-containing protein</fullName>
    </recommendedName>
</protein>
<name>A0A7R9FEN8_9NEOP</name>
<dbReference type="EMBL" id="OD588834">
    <property type="protein sequence ID" value="CAD7451276.1"/>
    <property type="molecule type" value="Genomic_DNA"/>
</dbReference>
<dbReference type="Pfam" id="PF21634">
    <property type="entry name" value="MOV-10_beta-barrel"/>
    <property type="match status" value="1"/>
</dbReference>
<gene>
    <name evidence="2" type="ORF">TBIB3V08_LOCUS13545</name>
</gene>
<sequence length="138" mass="15798">MEVKNGKPFSKKHLNTPDRDCITVSPSSAVPGLAENRPSVLRGDTIYVEILGDKNHLRYEGIVHRVRENDVHLGFHKNFITKYVKGMQLRVQFTFNRLPLRVQHRALSLLRRCEVQKLMFPSICRGLFGVSPITLVCT</sequence>
<feature type="domain" description="Helicase MOV-10-like beta-barrel" evidence="1">
    <location>
        <begin position="29"/>
        <end position="93"/>
    </location>
</feature>
<evidence type="ECO:0000259" key="1">
    <source>
        <dbReference type="Pfam" id="PF21634"/>
    </source>
</evidence>
<accession>A0A7R9FEN8</accession>